<keyword evidence="4" id="KW-1185">Reference proteome</keyword>
<protein>
    <recommendedName>
        <fullName evidence="5">Secreted protein</fullName>
    </recommendedName>
</protein>
<organism evidence="3 4">
    <name type="scientific">Cirrhinus molitorella</name>
    <name type="common">mud carp</name>
    <dbReference type="NCBI Taxonomy" id="172907"/>
    <lineage>
        <taxon>Eukaryota</taxon>
        <taxon>Metazoa</taxon>
        <taxon>Chordata</taxon>
        <taxon>Craniata</taxon>
        <taxon>Vertebrata</taxon>
        <taxon>Euteleostomi</taxon>
        <taxon>Actinopterygii</taxon>
        <taxon>Neopterygii</taxon>
        <taxon>Teleostei</taxon>
        <taxon>Ostariophysi</taxon>
        <taxon>Cypriniformes</taxon>
        <taxon>Cyprinidae</taxon>
        <taxon>Labeoninae</taxon>
        <taxon>Labeonini</taxon>
        <taxon>Cirrhinus</taxon>
    </lineage>
</organism>
<comment type="caution">
    <text evidence="3">The sequence shown here is derived from an EMBL/GenBank/DDBJ whole genome shotgun (WGS) entry which is preliminary data.</text>
</comment>
<keyword evidence="2" id="KW-0732">Signal</keyword>
<feature type="compositionally biased region" description="Basic and acidic residues" evidence="1">
    <location>
        <begin position="84"/>
        <end position="94"/>
    </location>
</feature>
<evidence type="ECO:0008006" key="5">
    <source>
        <dbReference type="Google" id="ProtNLM"/>
    </source>
</evidence>
<reference evidence="3 4" key="1">
    <citation type="submission" date="2023-09" db="EMBL/GenBank/DDBJ databases">
        <authorList>
            <person name="Wang M."/>
        </authorList>
    </citation>
    <scope>NUCLEOTIDE SEQUENCE [LARGE SCALE GENOMIC DNA]</scope>
    <source>
        <strain evidence="3">GT-2023</strain>
        <tissue evidence="3">Liver</tissue>
    </source>
</reference>
<name>A0ABR3MWV2_9TELE</name>
<proteinExistence type="predicted"/>
<feature type="region of interest" description="Disordered" evidence="1">
    <location>
        <begin position="70"/>
        <end position="94"/>
    </location>
</feature>
<dbReference type="Proteomes" id="UP001558613">
    <property type="component" value="Unassembled WGS sequence"/>
</dbReference>
<gene>
    <name evidence="3" type="ORF">QQF64_031360</name>
</gene>
<feature type="chain" id="PRO_5045164212" description="Secreted protein" evidence="2">
    <location>
        <begin position="27"/>
        <end position="94"/>
    </location>
</feature>
<evidence type="ECO:0000313" key="4">
    <source>
        <dbReference type="Proteomes" id="UP001558613"/>
    </source>
</evidence>
<evidence type="ECO:0000256" key="1">
    <source>
        <dbReference type="SAM" id="MobiDB-lite"/>
    </source>
</evidence>
<feature type="signal peptide" evidence="2">
    <location>
        <begin position="1"/>
        <end position="26"/>
    </location>
</feature>
<dbReference type="EMBL" id="JAYMGO010000008">
    <property type="protein sequence ID" value="KAL1269071.1"/>
    <property type="molecule type" value="Genomic_DNA"/>
</dbReference>
<evidence type="ECO:0000313" key="3">
    <source>
        <dbReference type="EMBL" id="KAL1269071.1"/>
    </source>
</evidence>
<sequence length="94" mass="10531">MFLNLAYISILRLQVIVLHTISYGTTTSLFCEIQRMKSCPVKPEDATPASGGDTIQEVNSMATVKERTVLRLRQHHPPSSSSSSREKQKQKTRA</sequence>
<accession>A0ABR3MWV2</accession>
<evidence type="ECO:0000256" key="2">
    <source>
        <dbReference type="SAM" id="SignalP"/>
    </source>
</evidence>